<dbReference type="Gene3D" id="1.10.3520.10">
    <property type="entry name" value="Glycolipid transfer protein"/>
    <property type="match status" value="1"/>
</dbReference>
<proteinExistence type="predicted"/>
<dbReference type="GO" id="GO:0016020">
    <property type="term" value="C:membrane"/>
    <property type="evidence" value="ECO:0007669"/>
    <property type="project" value="TreeGrafter"/>
</dbReference>
<accession>A0A6P3W5C2</accession>
<feature type="region of interest" description="Disordered" evidence="1">
    <location>
        <begin position="157"/>
        <end position="186"/>
    </location>
</feature>
<dbReference type="PANTHER" id="PTHR10219">
    <property type="entry name" value="GLYCOLIPID TRANSFER PROTEIN-RELATED"/>
    <property type="match status" value="1"/>
</dbReference>
<dbReference type="InterPro" id="IPR014830">
    <property type="entry name" value="Glycolipid_transfer_prot_dom"/>
</dbReference>
<dbReference type="GO" id="GO:0005829">
    <property type="term" value="C:cytosol"/>
    <property type="evidence" value="ECO:0007669"/>
    <property type="project" value="TreeGrafter"/>
</dbReference>
<dbReference type="GO" id="GO:1902387">
    <property type="term" value="F:ceramide 1-phosphate binding"/>
    <property type="evidence" value="ECO:0007669"/>
    <property type="project" value="TreeGrafter"/>
</dbReference>
<dbReference type="GeneID" id="105906639"/>
<dbReference type="RefSeq" id="XP_012690276.1">
    <property type="nucleotide sequence ID" value="XM_012834822.3"/>
</dbReference>
<gene>
    <name evidence="4" type="primary">gltpd2b</name>
</gene>
<dbReference type="CTD" id="565337"/>
<feature type="compositionally biased region" description="Polar residues" evidence="1">
    <location>
        <begin position="177"/>
        <end position="186"/>
    </location>
</feature>
<evidence type="ECO:0000259" key="2">
    <source>
        <dbReference type="Pfam" id="PF08718"/>
    </source>
</evidence>
<evidence type="ECO:0000313" key="3">
    <source>
        <dbReference type="Proteomes" id="UP000515152"/>
    </source>
</evidence>
<organism evidence="3 4">
    <name type="scientific">Clupea harengus</name>
    <name type="common">Atlantic herring</name>
    <dbReference type="NCBI Taxonomy" id="7950"/>
    <lineage>
        <taxon>Eukaryota</taxon>
        <taxon>Metazoa</taxon>
        <taxon>Chordata</taxon>
        <taxon>Craniata</taxon>
        <taxon>Vertebrata</taxon>
        <taxon>Euteleostomi</taxon>
        <taxon>Actinopterygii</taxon>
        <taxon>Neopterygii</taxon>
        <taxon>Teleostei</taxon>
        <taxon>Clupei</taxon>
        <taxon>Clupeiformes</taxon>
        <taxon>Clupeoidei</taxon>
        <taxon>Clupeidae</taxon>
        <taxon>Clupea</taxon>
    </lineage>
</organism>
<dbReference type="OrthoDB" id="116883at2759"/>
<feature type="domain" description="Glycolipid transfer protein" evidence="2">
    <location>
        <begin position="116"/>
        <end position="300"/>
    </location>
</feature>
<sequence>MVREDISGLRKELRRWRWRRRCTPMRRTIMGVKCRAALAIVFILLLLGSLWLYGNLNSPWESCLKVYNQQDKTVFHRNESSQGDSDSLELCPGQTFQISLLYSHLRGAPVGTDDVLLQPYLSSWDELIKFLSAMGPLVGAITTEIETKTNIIRELAEQEEERSRMKRRSGARAEGGNSDTLNANMLPSSVDSISPGGYDSVRSMISTELSRDLVNFEEHTDSGCRTLLRLHRALEWLKLFMQRLGEGPEPLSGRMRKPSDLCRQAYQKTLAHHHPWWIRHMAELAFIALPERTFFYRLICVQNQEEASAILDKVVHAAEVVYNSTQRALEEHNMLDLP</sequence>
<protein>
    <submittedName>
        <fullName evidence="4">Glycolipid transfer protein domain-containing protein 2</fullName>
    </submittedName>
</protein>
<evidence type="ECO:0000313" key="4">
    <source>
        <dbReference type="RefSeq" id="XP_012690276.1"/>
    </source>
</evidence>
<evidence type="ECO:0000256" key="1">
    <source>
        <dbReference type="SAM" id="MobiDB-lite"/>
    </source>
</evidence>
<dbReference type="Pfam" id="PF08718">
    <property type="entry name" value="GLTP"/>
    <property type="match status" value="1"/>
</dbReference>
<dbReference type="Proteomes" id="UP000515152">
    <property type="component" value="Chromosome 8"/>
</dbReference>
<dbReference type="AlphaFoldDB" id="A0A6P3W5C2"/>
<dbReference type="InterPro" id="IPR036497">
    <property type="entry name" value="GLTP_sf"/>
</dbReference>
<reference evidence="4" key="1">
    <citation type="submission" date="2025-08" db="UniProtKB">
        <authorList>
            <consortium name="RefSeq"/>
        </authorList>
    </citation>
    <scope>IDENTIFICATION</scope>
</reference>
<dbReference type="SUPFAM" id="SSF110004">
    <property type="entry name" value="Glycolipid transfer protein, GLTP"/>
    <property type="match status" value="1"/>
</dbReference>
<dbReference type="PANTHER" id="PTHR10219:SF93">
    <property type="entry name" value="CERAMIDE-1-PHOSPHATE TRANSFER PROTEIN"/>
    <property type="match status" value="1"/>
</dbReference>
<dbReference type="GO" id="GO:1902388">
    <property type="term" value="F:ceramide 1-phosphate transfer activity"/>
    <property type="evidence" value="ECO:0007669"/>
    <property type="project" value="TreeGrafter"/>
</dbReference>
<keyword evidence="3" id="KW-1185">Reference proteome</keyword>
<name>A0A6P3W5C2_CLUHA</name>
<dbReference type="KEGG" id="char:105906639"/>